<feature type="transmembrane region" description="Helical" evidence="6">
    <location>
        <begin position="380"/>
        <end position="403"/>
    </location>
</feature>
<keyword evidence="8" id="KW-1185">Reference proteome</keyword>
<dbReference type="PANTHER" id="PTHR43791:SF63">
    <property type="entry name" value="HIGH AFFINITY CYSTEINE TRANSPORTER"/>
    <property type="match status" value="1"/>
</dbReference>
<feature type="transmembrane region" description="Helical" evidence="6">
    <location>
        <begin position="448"/>
        <end position="470"/>
    </location>
</feature>
<keyword evidence="4 6" id="KW-1133">Transmembrane helix</keyword>
<protein>
    <submittedName>
        <fullName evidence="7">Major facilitator superfamily domain, general substrate transporter</fullName>
    </submittedName>
</protein>
<sequence length="530" mass="59381">MDLAIKPEPTATESPPLKNEKAIETKYADETLRILELHGDSVGPLTAEKEKKLRRKLYWRIFGLLSAINLLLFIDKSTLGYAAILGLFEETGISKAEYNNLGTFFYVGYIVAQWPGHYAMQKLPFGKFVAALVFMWGVILLLHCVATTYAALVVLRLALGAAESVVVPAMEVTIGMFFNRYEQSFLQPWLWVTSAAAPICAAFISYGLLWSHSFILPWKLFMIITGSVSVLLSVFVWFQYPNNPAEATFLTLEEKIHTIRRVHASSQSSIEQKQFKKSQFIETLRDPVSWLFTLQSFTLMMSNNLTYGQQNLITKALGVDSLGSTLVAAAGGGFGVLVCIAGAYALRWWPSNLALHGLFWCIPAIAGGIGMVAIDWDQKLGMLACLLLAGHTYGNTYIIALGWTTSSAAGYTKKLTRNVMFMVGYSIANICSPQIWVPRDAPRYYGAWISMIVVSWAGTPFILFIIRFLLKRRNDERKAWVASLTSEERRAHEMGVVEELDENGNMIRKQVEIAMLDMTDMENPFFIYPI</sequence>
<dbReference type="GO" id="GO:0033229">
    <property type="term" value="F:cysteine transmembrane transporter activity"/>
    <property type="evidence" value="ECO:0007669"/>
    <property type="project" value="TreeGrafter"/>
</dbReference>
<evidence type="ECO:0000256" key="1">
    <source>
        <dbReference type="ARBA" id="ARBA00004141"/>
    </source>
</evidence>
<dbReference type="PhylomeDB" id="A0A0A2K577"/>
<feature type="transmembrane region" description="Helical" evidence="6">
    <location>
        <begin position="157"/>
        <end position="177"/>
    </location>
</feature>
<evidence type="ECO:0000313" key="7">
    <source>
        <dbReference type="EMBL" id="KGO62917.1"/>
    </source>
</evidence>
<dbReference type="EMBL" id="JQFZ01000018">
    <property type="protein sequence ID" value="KGO62917.1"/>
    <property type="molecule type" value="Genomic_DNA"/>
</dbReference>
<keyword evidence="3 6" id="KW-0812">Transmembrane</keyword>
<feature type="transmembrane region" description="Helical" evidence="6">
    <location>
        <begin position="353"/>
        <end position="374"/>
    </location>
</feature>
<feature type="transmembrane region" description="Helical" evidence="6">
    <location>
        <begin position="128"/>
        <end position="150"/>
    </location>
</feature>
<keyword evidence="2" id="KW-0813">Transport</keyword>
<dbReference type="OrthoDB" id="6730379at2759"/>
<keyword evidence="5 6" id="KW-0472">Membrane</keyword>
<dbReference type="VEuPathDB" id="FungiDB:PEXP_081110"/>
<dbReference type="RefSeq" id="XP_016603417.1">
    <property type="nucleotide sequence ID" value="XM_016741715.1"/>
</dbReference>
<proteinExistence type="predicted"/>
<evidence type="ECO:0000256" key="4">
    <source>
        <dbReference type="ARBA" id="ARBA00022989"/>
    </source>
</evidence>
<feature type="transmembrane region" description="Helical" evidence="6">
    <location>
        <begin position="220"/>
        <end position="240"/>
    </location>
</feature>
<evidence type="ECO:0000256" key="6">
    <source>
        <dbReference type="SAM" id="Phobius"/>
    </source>
</evidence>
<feature type="transmembrane region" description="Helical" evidence="6">
    <location>
        <begin position="57"/>
        <end position="74"/>
    </location>
</feature>
<comment type="caution">
    <text evidence="7">The sequence shown here is derived from an EMBL/GenBank/DDBJ whole genome shotgun (WGS) entry which is preliminary data.</text>
</comment>
<evidence type="ECO:0000256" key="5">
    <source>
        <dbReference type="ARBA" id="ARBA00023136"/>
    </source>
</evidence>
<dbReference type="Gene3D" id="1.20.1250.20">
    <property type="entry name" value="MFS general substrate transporter like domains"/>
    <property type="match status" value="1"/>
</dbReference>
<dbReference type="STRING" id="27334.A0A0A2K577"/>
<name>A0A0A2K577_PENEN</name>
<comment type="subcellular location">
    <subcellularLocation>
        <location evidence="1">Membrane</location>
        <topology evidence="1">Multi-pass membrane protein</topology>
    </subcellularLocation>
</comment>
<reference evidence="7 8" key="1">
    <citation type="journal article" date="2015" name="Mol. Plant Microbe Interact.">
        <title>Genome, transcriptome, and functional analyses of Penicillium expansum provide new insights into secondary metabolism and pathogenicity.</title>
        <authorList>
            <person name="Ballester A.R."/>
            <person name="Marcet-Houben M."/>
            <person name="Levin E."/>
            <person name="Sela N."/>
            <person name="Selma-Lazaro C."/>
            <person name="Carmona L."/>
            <person name="Wisniewski M."/>
            <person name="Droby S."/>
            <person name="Gonzalez-Candelas L."/>
            <person name="Gabaldon T."/>
        </authorList>
    </citation>
    <scope>NUCLEOTIDE SEQUENCE [LARGE SCALE GENOMIC DNA]</scope>
    <source>
        <strain evidence="7 8">MD-8</strain>
    </source>
</reference>
<dbReference type="AlphaFoldDB" id="A0A0A2K577"/>
<dbReference type="InterPro" id="IPR036259">
    <property type="entry name" value="MFS_trans_sf"/>
</dbReference>
<evidence type="ECO:0000256" key="2">
    <source>
        <dbReference type="ARBA" id="ARBA00022448"/>
    </source>
</evidence>
<dbReference type="HOGENOM" id="CLU_001265_0_5_1"/>
<dbReference type="Proteomes" id="UP000030143">
    <property type="component" value="Unassembled WGS sequence"/>
</dbReference>
<organism evidence="7 8">
    <name type="scientific">Penicillium expansum</name>
    <name type="common">Blue mold rot fungus</name>
    <dbReference type="NCBI Taxonomy" id="27334"/>
    <lineage>
        <taxon>Eukaryota</taxon>
        <taxon>Fungi</taxon>
        <taxon>Dikarya</taxon>
        <taxon>Ascomycota</taxon>
        <taxon>Pezizomycotina</taxon>
        <taxon>Eurotiomycetes</taxon>
        <taxon>Eurotiomycetidae</taxon>
        <taxon>Eurotiales</taxon>
        <taxon>Aspergillaceae</taxon>
        <taxon>Penicillium</taxon>
    </lineage>
</organism>
<evidence type="ECO:0000313" key="8">
    <source>
        <dbReference type="Proteomes" id="UP000030143"/>
    </source>
</evidence>
<feature type="transmembrane region" description="Helical" evidence="6">
    <location>
        <begin position="415"/>
        <end position="436"/>
    </location>
</feature>
<dbReference type="PANTHER" id="PTHR43791">
    <property type="entry name" value="PERMEASE-RELATED"/>
    <property type="match status" value="1"/>
</dbReference>
<dbReference type="GO" id="GO:0016020">
    <property type="term" value="C:membrane"/>
    <property type="evidence" value="ECO:0007669"/>
    <property type="project" value="UniProtKB-SubCell"/>
</dbReference>
<dbReference type="Pfam" id="PF07690">
    <property type="entry name" value="MFS_1"/>
    <property type="match status" value="1"/>
</dbReference>
<feature type="transmembrane region" description="Helical" evidence="6">
    <location>
        <begin position="326"/>
        <end position="346"/>
    </location>
</feature>
<accession>A0A0A2K577</accession>
<dbReference type="SUPFAM" id="SSF103473">
    <property type="entry name" value="MFS general substrate transporter"/>
    <property type="match status" value="1"/>
</dbReference>
<feature type="transmembrane region" description="Helical" evidence="6">
    <location>
        <begin position="189"/>
        <end position="208"/>
    </location>
</feature>
<gene>
    <name evidence="7" type="ORF">PEX2_044400</name>
</gene>
<dbReference type="GeneID" id="27677134"/>
<dbReference type="InterPro" id="IPR011701">
    <property type="entry name" value="MFS"/>
</dbReference>
<evidence type="ECO:0000256" key="3">
    <source>
        <dbReference type="ARBA" id="ARBA00022692"/>
    </source>
</evidence>